<dbReference type="PANTHER" id="PTHR35936:SF25">
    <property type="entry name" value="ABC TRANSPORTER SUBSTRATE-BINDING PROTEIN"/>
    <property type="match status" value="1"/>
</dbReference>
<dbReference type="SUPFAM" id="SSF53850">
    <property type="entry name" value="Periplasmic binding protein-like II"/>
    <property type="match status" value="1"/>
</dbReference>
<dbReference type="Pfam" id="PF00497">
    <property type="entry name" value="SBP_bac_3"/>
    <property type="match status" value="1"/>
</dbReference>
<reference evidence="5" key="1">
    <citation type="journal article" date="2019" name="Int. J. Syst. Evol. Microbiol.">
        <title>The Global Catalogue of Microorganisms (GCM) 10K type strain sequencing project: providing services to taxonomists for standard genome sequencing and annotation.</title>
        <authorList>
            <consortium name="The Broad Institute Genomics Platform"/>
            <consortium name="The Broad Institute Genome Sequencing Center for Infectious Disease"/>
            <person name="Wu L."/>
            <person name="Ma J."/>
        </authorList>
    </citation>
    <scope>NUCLEOTIDE SEQUENCE [LARGE SCALE GENOMIC DNA]</scope>
    <source>
        <strain evidence="5">CCUG 54939</strain>
    </source>
</reference>
<evidence type="ECO:0000256" key="1">
    <source>
        <dbReference type="ARBA" id="ARBA00010333"/>
    </source>
</evidence>
<dbReference type="PANTHER" id="PTHR35936">
    <property type="entry name" value="MEMBRANE-BOUND LYTIC MUREIN TRANSGLYCOSYLASE F"/>
    <property type="match status" value="1"/>
</dbReference>
<evidence type="ECO:0000313" key="4">
    <source>
        <dbReference type="EMBL" id="MFC3912767.1"/>
    </source>
</evidence>
<evidence type="ECO:0000313" key="5">
    <source>
        <dbReference type="Proteomes" id="UP001595692"/>
    </source>
</evidence>
<evidence type="ECO:0000256" key="2">
    <source>
        <dbReference type="ARBA" id="ARBA00022729"/>
    </source>
</evidence>
<accession>A0ABV8CLH8</accession>
<evidence type="ECO:0000259" key="3">
    <source>
        <dbReference type="Pfam" id="PF00497"/>
    </source>
</evidence>
<organism evidence="4 5">
    <name type="scientific">Pseudaeromonas sharmana</name>
    <dbReference type="NCBI Taxonomy" id="328412"/>
    <lineage>
        <taxon>Bacteria</taxon>
        <taxon>Pseudomonadati</taxon>
        <taxon>Pseudomonadota</taxon>
        <taxon>Gammaproteobacteria</taxon>
        <taxon>Aeromonadales</taxon>
        <taxon>Aeromonadaceae</taxon>
        <taxon>Pseudaeromonas</taxon>
    </lineage>
</organism>
<protein>
    <submittedName>
        <fullName evidence="4">Substrate-binding periplasmic protein</fullName>
    </submittedName>
</protein>
<name>A0ABV8CLH8_9GAMM</name>
<dbReference type="EMBL" id="JBHSAF010000002">
    <property type="protein sequence ID" value="MFC3912767.1"/>
    <property type="molecule type" value="Genomic_DNA"/>
</dbReference>
<keyword evidence="2" id="KW-0732">Signal</keyword>
<comment type="caution">
    <text evidence="4">The sequence shown here is derived from an EMBL/GenBank/DDBJ whole genome shotgun (WGS) entry which is preliminary data.</text>
</comment>
<feature type="domain" description="Solute-binding protein family 3/N-terminal" evidence="3">
    <location>
        <begin position="43"/>
        <end position="264"/>
    </location>
</feature>
<gene>
    <name evidence="4" type="ORF">ACFOSS_04695</name>
</gene>
<proteinExistence type="inferred from homology"/>
<dbReference type="RefSeq" id="WP_377150929.1">
    <property type="nucleotide sequence ID" value="NZ_JBHSAF010000002.1"/>
</dbReference>
<dbReference type="InterPro" id="IPR001638">
    <property type="entry name" value="Solute-binding_3/MltF_N"/>
</dbReference>
<keyword evidence="5" id="KW-1185">Reference proteome</keyword>
<sequence>MVDKAHDERLMRRRVVHLLMTWIILHALFFEQAVAKAKLFAAMDDWPPFIIDTGSVSSDSGFDGIDKELLQELAARSGVEIYLLRYPFARALQDLKTGRIDLITGIAKTPERERFIGYLSQPYYHCSVAFYALPALAERIRRYQDLEGVEIGYVRGSVYFEPFDSDRRLRKDPVLNESQLPGKLLKGRDQVFIGSDCQVDYALTQSGLVGRIIKTDYQPNQGVALYIGYSKAAGIENEIARLDSALTTLVAEGWIKRMADSYFHPWALGAK</sequence>
<dbReference type="Gene3D" id="3.40.190.10">
    <property type="entry name" value="Periplasmic binding protein-like II"/>
    <property type="match status" value="2"/>
</dbReference>
<dbReference type="Proteomes" id="UP001595692">
    <property type="component" value="Unassembled WGS sequence"/>
</dbReference>
<comment type="similarity">
    <text evidence="1">Belongs to the bacterial solute-binding protein 3 family.</text>
</comment>